<protein>
    <submittedName>
        <fullName evidence="1">Uncharacterized protein</fullName>
    </submittedName>
</protein>
<organism evidence="1 2">
    <name type="scientific">Streptomyces inhibens</name>
    <dbReference type="NCBI Taxonomy" id="2293571"/>
    <lineage>
        <taxon>Bacteria</taxon>
        <taxon>Bacillati</taxon>
        <taxon>Actinomycetota</taxon>
        <taxon>Actinomycetes</taxon>
        <taxon>Kitasatosporales</taxon>
        <taxon>Streptomycetaceae</taxon>
        <taxon>Streptomyces</taxon>
    </lineage>
</organism>
<dbReference type="AlphaFoldDB" id="A0A371Q4D2"/>
<reference evidence="1 2" key="1">
    <citation type="submission" date="2018-08" db="EMBL/GenBank/DDBJ databases">
        <title>Streptomyces NEAU-D10 sp. nov., a novel Actinomycete isolated from soil.</title>
        <authorList>
            <person name="Jin L."/>
        </authorList>
    </citation>
    <scope>NUCLEOTIDE SEQUENCE [LARGE SCALE GENOMIC DNA]</scope>
    <source>
        <strain evidence="1 2">NEAU-D10</strain>
    </source>
</reference>
<comment type="caution">
    <text evidence="1">The sequence shown here is derived from an EMBL/GenBank/DDBJ whole genome shotgun (WGS) entry which is preliminary data.</text>
</comment>
<name>A0A371Q4D2_STRIH</name>
<keyword evidence="2" id="KW-1185">Reference proteome</keyword>
<gene>
    <name evidence="1" type="ORF">DY245_15065</name>
</gene>
<sequence>MGAESFHVDVEALKNAGLGAADLMALLGSHRVEDIDCDADAVGHEGLGAALARFCERWQVGVKNLTKDGRVLSRNLIDTAGAYLEVDHQVAASLDRIVSHTRGGAHG</sequence>
<dbReference type="EMBL" id="QUAC01000117">
    <property type="protein sequence ID" value="REK89567.1"/>
    <property type="molecule type" value="Genomic_DNA"/>
</dbReference>
<dbReference type="Proteomes" id="UP000262477">
    <property type="component" value="Unassembled WGS sequence"/>
</dbReference>
<proteinExistence type="predicted"/>
<evidence type="ECO:0000313" key="1">
    <source>
        <dbReference type="EMBL" id="REK89567.1"/>
    </source>
</evidence>
<accession>A0A371Q4D2</accession>
<evidence type="ECO:0000313" key="2">
    <source>
        <dbReference type="Proteomes" id="UP000262477"/>
    </source>
</evidence>